<reference evidence="1" key="1">
    <citation type="submission" date="2022-07" db="EMBL/GenBank/DDBJ databases">
        <authorList>
            <person name="Trinca V."/>
            <person name="Uliana J.V.C."/>
            <person name="Torres T.T."/>
            <person name="Ward R.J."/>
            <person name="Monesi N."/>
        </authorList>
    </citation>
    <scope>NUCLEOTIDE SEQUENCE</scope>
    <source>
        <strain evidence="1">HSMRA1968</strain>
        <tissue evidence="1">Whole embryos</tissue>
    </source>
</reference>
<dbReference type="EMBL" id="WJQU01000003">
    <property type="protein sequence ID" value="KAJ6639537.1"/>
    <property type="molecule type" value="Genomic_DNA"/>
</dbReference>
<name>A0A9Q0MZA1_9DIPT</name>
<sequence length="411" mass="45985">MDSQDPIKTLKNIFFKFSAVVDSINVLHDTHISRNEPIINQLSNTTHGLAELRKELVVNSDVNVDFAPNGCSESYNNWINWSQPYNAYNSIDLHLPKIREQSVSVETTELDADSALHTNGRRNNSLGDGKETMMTKPSTDYAELSYLICEKGSTFTHTQVGSWSQSKPTINLNALSAINSTKIRKQSASVETTVVDVVSAMHSGEINSCRNASIDPTASFPIKSSDTLGDSMHGIDYAFNHNERGWSSCSNAGTETTLTNYLYYMLPDVSPNESDKAKQQESHQHKEKPIFTDQMFEWDLVARDSNGYNNFEVSASSDVDVDVDECVSDAATDGPDIEINANINSQKELEIDDDERMRLTELVISKTTTIRGCDNSSMFVRTSDDVSKKKYCCPYCKKLYSKLPEHMERKT</sequence>
<organism evidence="1 2">
    <name type="scientific">Pseudolycoriella hygida</name>
    <dbReference type="NCBI Taxonomy" id="35572"/>
    <lineage>
        <taxon>Eukaryota</taxon>
        <taxon>Metazoa</taxon>
        <taxon>Ecdysozoa</taxon>
        <taxon>Arthropoda</taxon>
        <taxon>Hexapoda</taxon>
        <taxon>Insecta</taxon>
        <taxon>Pterygota</taxon>
        <taxon>Neoptera</taxon>
        <taxon>Endopterygota</taxon>
        <taxon>Diptera</taxon>
        <taxon>Nematocera</taxon>
        <taxon>Sciaroidea</taxon>
        <taxon>Sciaridae</taxon>
        <taxon>Pseudolycoriella</taxon>
    </lineage>
</organism>
<comment type="caution">
    <text evidence="1">The sequence shown here is derived from an EMBL/GenBank/DDBJ whole genome shotgun (WGS) entry which is preliminary data.</text>
</comment>
<evidence type="ECO:0000313" key="2">
    <source>
        <dbReference type="Proteomes" id="UP001151699"/>
    </source>
</evidence>
<dbReference type="AlphaFoldDB" id="A0A9Q0MZA1"/>
<gene>
    <name evidence="1" type="ORF">Bhyg_12283</name>
</gene>
<protein>
    <submittedName>
        <fullName evidence="1">Uncharacterized protein</fullName>
    </submittedName>
</protein>
<proteinExistence type="predicted"/>
<accession>A0A9Q0MZA1</accession>
<keyword evidence="2" id="KW-1185">Reference proteome</keyword>
<evidence type="ECO:0000313" key="1">
    <source>
        <dbReference type="EMBL" id="KAJ6639537.1"/>
    </source>
</evidence>
<dbReference type="Proteomes" id="UP001151699">
    <property type="component" value="Chromosome X"/>
</dbReference>